<evidence type="ECO:0000313" key="3">
    <source>
        <dbReference type="EMBL" id="MDU0328487.1"/>
    </source>
</evidence>
<sequence length="279" mass="29653">MTVNGAVRACAAESVDALRTGLIARAVSYAVQLRRPVRLDVTEAARGYQLAVRPEGYVQLIDAEGIIPAPDGLSIDEGRCRHCRRLQPVTSTTCIQCQIDEPLQVEVPPHGGPIDAPPIPVDATEDLPADLDMVVHLAEMSPVLASVPAAVSTTVPAPELDVDVEATRVRRTATPVLHLAFTTQRSVTAPGRAVIGREPIAKADEHAVTVASPGRQLSRTHAAVEVDRDARIIVTDLNAPNGVELLTTPRRWLTPGQPTVVPIGAKLMMGDVECVVTLA</sequence>
<dbReference type="InterPro" id="IPR000253">
    <property type="entry name" value="FHA_dom"/>
</dbReference>
<evidence type="ECO:0000259" key="2">
    <source>
        <dbReference type="PROSITE" id="PS50006"/>
    </source>
</evidence>
<feature type="domain" description="FHA" evidence="2">
    <location>
        <begin position="193"/>
        <end position="245"/>
    </location>
</feature>
<dbReference type="EMBL" id="JAWDIU010000008">
    <property type="protein sequence ID" value="MDU0328487.1"/>
    <property type="molecule type" value="Genomic_DNA"/>
</dbReference>
<protein>
    <recommendedName>
        <fullName evidence="2">FHA domain-containing protein</fullName>
    </recommendedName>
</protein>
<evidence type="ECO:0000256" key="1">
    <source>
        <dbReference type="ARBA" id="ARBA00022553"/>
    </source>
</evidence>
<organism evidence="3 4">
    <name type="scientific">Microbacterium algihabitans</name>
    <dbReference type="NCBI Taxonomy" id="3075992"/>
    <lineage>
        <taxon>Bacteria</taxon>
        <taxon>Bacillati</taxon>
        <taxon>Actinomycetota</taxon>
        <taxon>Actinomycetes</taxon>
        <taxon>Micrococcales</taxon>
        <taxon>Microbacteriaceae</taxon>
        <taxon>Microbacterium</taxon>
    </lineage>
</organism>
<evidence type="ECO:0000313" key="4">
    <source>
        <dbReference type="Proteomes" id="UP001256673"/>
    </source>
</evidence>
<dbReference type="Proteomes" id="UP001256673">
    <property type="component" value="Unassembled WGS sequence"/>
</dbReference>
<dbReference type="SUPFAM" id="SSF49879">
    <property type="entry name" value="SMAD/FHA domain"/>
    <property type="match status" value="1"/>
</dbReference>
<comment type="caution">
    <text evidence="3">The sequence shown here is derived from an EMBL/GenBank/DDBJ whole genome shotgun (WGS) entry which is preliminary data.</text>
</comment>
<reference evidence="3 4" key="1">
    <citation type="submission" date="2023-09" db="EMBL/GenBank/DDBJ databases">
        <title>Microbacterium fusihabitans sp. nov., Microbacterium phycihabitans sp. nov., and Microbacterium cervinum sp. nov., isolated from dried seaweeds of beach.</title>
        <authorList>
            <person name="Lee S.D."/>
        </authorList>
    </citation>
    <scope>NUCLEOTIDE SEQUENCE [LARGE SCALE GENOMIC DNA]</scope>
    <source>
        <strain evidence="3 4">KSW2-21</strain>
    </source>
</reference>
<name>A0ABU3S045_9MICO</name>
<dbReference type="PROSITE" id="PS50006">
    <property type="entry name" value="FHA_DOMAIN"/>
    <property type="match status" value="1"/>
</dbReference>
<gene>
    <name evidence="3" type="ORF">RWH43_17140</name>
</gene>
<keyword evidence="4" id="KW-1185">Reference proteome</keyword>
<accession>A0ABU3S045</accession>
<dbReference type="InterPro" id="IPR008984">
    <property type="entry name" value="SMAD_FHA_dom_sf"/>
</dbReference>
<keyword evidence="1" id="KW-0597">Phosphoprotein</keyword>
<dbReference type="RefSeq" id="WP_316002082.1">
    <property type="nucleotide sequence ID" value="NZ_JAWDIU010000008.1"/>
</dbReference>
<proteinExistence type="predicted"/>
<dbReference type="Gene3D" id="2.60.200.20">
    <property type="match status" value="1"/>
</dbReference>